<sequence>MWQIVTLTSIKSKRIFKKPASPTYLITVTLALEWSNRITLKFGQRERVGTLKR</sequence>
<evidence type="ECO:0000313" key="2">
    <source>
        <dbReference type="Proteomes" id="UP000001203"/>
    </source>
</evidence>
<protein>
    <submittedName>
        <fullName evidence="1">Uncharacterized protein</fullName>
    </submittedName>
</protein>
<accession>B1X0K9</accession>
<evidence type="ECO:0000313" key="1">
    <source>
        <dbReference type="EMBL" id="ACB51298.1"/>
    </source>
</evidence>
<dbReference type="HOGENOM" id="CLU_3060703_0_0_3"/>
<organism evidence="1 2">
    <name type="scientific">Crocosphaera subtropica (strain ATCC 51142 / BH68)</name>
    <name type="common">Cyanothece sp. (strain ATCC 51142)</name>
    <dbReference type="NCBI Taxonomy" id="43989"/>
    <lineage>
        <taxon>Bacteria</taxon>
        <taxon>Bacillati</taxon>
        <taxon>Cyanobacteriota</taxon>
        <taxon>Cyanophyceae</taxon>
        <taxon>Oscillatoriophycideae</taxon>
        <taxon>Chroococcales</taxon>
        <taxon>Aphanothecaceae</taxon>
        <taxon>Crocosphaera</taxon>
        <taxon>Crocosphaera subtropica</taxon>
    </lineage>
</organism>
<proteinExistence type="predicted"/>
<dbReference type="AlphaFoldDB" id="B1X0K9"/>
<keyword evidence="2" id="KW-1185">Reference proteome</keyword>
<gene>
    <name evidence="1" type="ordered locus">cce_1948</name>
</gene>
<name>B1X0K9_CROS5</name>
<dbReference type="Proteomes" id="UP000001203">
    <property type="component" value="Chromosome circular"/>
</dbReference>
<dbReference type="KEGG" id="cyt:cce_1948"/>
<reference evidence="1 2" key="1">
    <citation type="journal article" date="2008" name="Proc. Natl. Acad. Sci. U.S.A.">
        <title>The genome of Cyanothece 51142, a unicellular diazotrophic cyanobacterium important in the marine nitrogen cycle.</title>
        <authorList>
            <person name="Welsh E.A."/>
            <person name="Liberton M."/>
            <person name="Stoeckel J."/>
            <person name="Loh T."/>
            <person name="Elvitigala T."/>
            <person name="Wang C."/>
            <person name="Wollam A."/>
            <person name="Fulton R.S."/>
            <person name="Clifton S.W."/>
            <person name="Jacobs J.M."/>
            <person name="Aurora R."/>
            <person name="Ghosh B.K."/>
            <person name="Sherman L.A."/>
            <person name="Smith R.D."/>
            <person name="Wilson R.K."/>
            <person name="Pakrasi H.B."/>
        </authorList>
    </citation>
    <scope>NUCLEOTIDE SEQUENCE [LARGE SCALE GENOMIC DNA]</scope>
    <source>
        <strain evidence="2">ATCC 51142 / BH68</strain>
    </source>
</reference>
<dbReference type="EMBL" id="CP000806">
    <property type="protein sequence ID" value="ACB51298.1"/>
    <property type="molecule type" value="Genomic_DNA"/>
</dbReference>